<evidence type="ECO:0000256" key="1">
    <source>
        <dbReference type="ARBA" id="ARBA00022679"/>
    </source>
</evidence>
<dbReference type="EMBL" id="EQ999978">
    <property type="protein sequence ID" value="OAT01832.1"/>
    <property type="molecule type" value="Genomic_DNA"/>
</dbReference>
<evidence type="ECO:0000313" key="4">
    <source>
        <dbReference type="Proteomes" id="UP000002039"/>
    </source>
</evidence>
<proteinExistence type="predicted"/>
<dbReference type="PANTHER" id="PTHR40627:SF5">
    <property type="entry name" value="INDOLE PRENYLTRANSFERASE TDIB"/>
    <property type="match status" value="1"/>
</dbReference>
<keyword evidence="2" id="KW-0472">Membrane</keyword>
<dbReference type="RefSeq" id="XP_045281559.1">
    <property type="nucleotide sequence ID" value="XM_045421878.1"/>
</dbReference>
<dbReference type="Proteomes" id="UP000002039">
    <property type="component" value="Unassembled WGS sequence"/>
</dbReference>
<protein>
    <submittedName>
        <fullName evidence="3">TdiB protein</fullName>
    </submittedName>
</protein>
<dbReference type="NCBIfam" id="TIGR03429">
    <property type="entry name" value="arom_pren_DMATS"/>
    <property type="match status" value="1"/>
</dbReference>
<gene>
    <name evidence="3" type="ORF">BDCG_06154</name>
</gene>
<name>A0ABX2VXF9_AJEDR</name>
<dbReference type="InterPro" id="IPR017795">
    <property type="entry name" value="ABBA_NscD-like"/>
</dbReference>
<keyword evidence="1" id="KW-0808">Transferase</keyword>
<dbReference type="GeneID" id="69028076"/>
<dbReference type="CDD" id="cd13929">
    <property type="entry name" value="PT-DMATS_CymD"/>
    <property type="match status" value="1"/>
</dbReference>
<keyword evidence="2" id="KW-0812">Transmembrane</keyword>
<keyword evidence="2" id="KW-1133">Transmembrane helix</keyword>
<dbReference type="InterPro" id="IPR033964">
    <property type="entry name" value="ABBA"/>
</dbReference>
<dbReference type="SFLD" id="SFLDS00036">
    <property type="entry name" value="Aromatic_Prenyltransferase"/>
    <property type="match status" value="1"/>
</dbReference>
<accession>A0ABX2VXF9</accession>
<evidence type="ECO:0000256" key="2">
    <source>
        <dbReference type="SAM" id="Phobius"/>
    </source>
</evidence>
<feature type="transmembrane region" description="Helical" evidence="2">
    <location>
        <begin position="432"/>
        <end position="457"/>
    </location>
</feature>
<reference evidence="4" key="1">
    <citation type="journal article" date="2015" name="PLoS Genet.">
        <title>The dynamic genome and transcriptome of the human fungal pathogen Blastomyces and close relative Emmonsia.</title>
        <authorList>
            <person name="Munoz J.F."/>
            <person name="Gauthier G.M."/>
            <person name="Desjardins C.A."/>
            <person name="Gallo J.E."/>
            <person name="Holder J."/>
            <person name="Sullivan T.D."/>
            <person name="Marty A.J."/>
            <person name="Carmen J.C."/>
            <person name="Chen Z."/>
            <person name="Ding L."/>
            <person name="Gujja S."/>
            <person name="Magrini V."/>
            <person name="Misas E."/>
            <person name="Mitreva M."/>
            <person name="Priest M."/>
            <person name="Saif S."/>
            <person name="Whiston E.A."/>
            <person name="Young S."/>
            <person name="Zeng Q."/>
            <person name="Goldman W.E."/>
            <person name="Mardis E.R."/>
            <person name="Taylor J.W."/>
            <person name="McEwen J.G."/>
            <person name="Clay O.K."/>
            <person name="Klein B.S."/>
            <person name="Cuomo C.A."/>
        </authorList>
    </citation>
    <scope>NUCLEOTIDE SEQUENCE [LARGE SCALE GENOMIC DNA]</scope>
    <source>
        <strain evidence="4">ER-3 / ATCC MYA-2586</strain>
    </source>
</reference>
<organism evidence="3 4">
    <name type="scientific">Ajellomyces dermatitidis (strain ER-3 / ATCC MYA-2586)</name>
    <name type="common">Blastomyces dermatitidis</name>
    <dbReference type="NCBI Taxonomy" id="559297"/>
    <lineage>
        <taxon>Eukaryota</taxon>
        <taxon>Fungi</taxon>
        <taxon>Dikarya</taxon>
        <taxon>Ascomycota</taxon>
        <taxon>Pezizomycotina</taxon>
        <taxon>Eurotiomycetes</taxon>
        <taxon>Eurotiomycetidae</taxon>
        <taxon>Onygenales</taxon>
        <taxon>Ajellomycetaceae</taxon>
        <taxon>Blastomyces</taxon>
    </lineage>
</organism>
<dbReference type="Pfam" id="PF11991">
    <property type="entry name" value="Trp_DMAT"/>
    <property type="match status" value="1"/>
</dbReference>
<dbReference type="PANTHER" id="PTHR40627">
    <property type="entry name" value="INDOLE PRENYLTRANSFERASE TDIB-RELATED"/>
    <property type="match status" value="1"/>
</dbReference>
<evidence type="ECO:0000313" key="3">
    <source>
        <dbReference type="EMBL" id="OAT01832.1"/>
    </source>
</evidence>
<keyword evidence="4" id="KW-1185">Reference proteome</keyword>
<sequence>MAGQAVSAIPEAASAFQQAAKVTATRFWSHYLRSIMAPLFKSVGAYTESEQESHLQFMDEHIATNLGPLPNDPHSPYVVPAAIVGAPFDPSINLTSFGSGKVRFDYTVVEPIERPKEDPFSENLAREMLHKLASVVGADTRWMDSLMSSLYLSPAETDALLASMPPQLLCPPACIGVDFDGPKRTLKAYIPGVRKALATGQSSAELVLEAIRDLKPLGSELAPAADLLAEYLANCKHDIILLLAGIDCIDPTRHKNARVKCYLHSKANSFSVVRDVMTLGGRLNDEASLKRVDILRSIWPLLLNEPEDTKQIDDDWSKPERIKEKLYTGIRYTVEMTPGKKIPETKLYMPVFQYTETTDITEKNFENTLKKLNIEWGHNGKYGEVMEAVLKRLYTDFQFLFIHRGEGRVHNVVFCEANKAVKWHNFLWKGNLLFVLMHYFLLLSQVFYPAVVLRLAIGELEME</sequence>